<evidence type="ECO:0000256" key="1">
    <source>
        <dbReference type="SAM" id="Phobius"/>
    </source>
</evidence>
<protein>
    <submittedName>
        <fullName evidence="2">Uncharacterized protein</fullName>
    </submittedName>
</protein>
<dbReference type="AlphaFoldDB" id="U6SUU2"/>
<gene>
    <name evidence="2" type="ORF">A33I_04220</name>
</gene>
<proteinExistence type="predicted"/>
<keyword evidence="1" id="KW-0812">Transmembrane</keyword>
<name>U6SUU2_9BACI</name>
<dbReference type="Proteomes" id="UP000017170">
    <property type="component" value="Unassembled WGS sequence"/>
</dbReference>
<keyword evidence="1" id="KW-0472">Membrane</keyword>
<accession>U6SUU2</accession>
<evidence type="ECO:0000313" key="2">
    <source>
        <dbReference type="EMBL" id="ERN55157.1"/>
    </source>
</evidence>
<comment type="caution">
    <text evidence="2">The sequence shown here is derived from an EMBL/GenBank/DDBJ whole genome shotgun (WGS) entry which is preliminary data.</text>
</comment>
<feature type="transmembrane region" description="Helical" evidence="1">
    <location>
        <begin position="7"/>
        <end position="25"/>
    </location>
</feature>
<feature type="transmembrane region" description="Helical" evidence="1">
    <location>
        <begin position="31"/>
        <end position="52"/>
    </location>
</feature>
<keyword evidence="3" id="KW-1185">Reference proteome</keyword>
<dbReference type="EMBL" id="ATAE01000003">
    <property type="protein sequence ID" value="ERN55157.1"/>
    <property type="molecule type" value="Genomic_DNA"/>
</dbReference>
<keyword evidence="1" id="KW-1133">Transmembrane helix</keyword>
<reference evidence="2 3" key="1">
    <citation type="journal article" date="2013" name="Genome Announc.">
        <title>Genome Sequence of the Extreme Obligate Alkaliphile Bacillus marmarensis Strain DSM 21297.</title>
        <authorList>
            <person name="Wernick D.G."/>
            <person name="Choi K.Y."/>
            <person name="Tat C.A."/>
            <person name="Lafontaine Rivera J.G."/>
            <person name="Liao J.C."/>
        </authorList>
    </citation>
    <scope>NUCLEOTIDE SEQUENCE [LARGE SCALE GENOMIC DNA]</scope>
    <source>
        <strain evidence="2 3">DSM 21297</strain>
    </source>
</reference>
<organism evidence="2 3">
    <name type="scientific">Alkalihalophilus marmarensis DSM 21297</name>
    <dbReference type="NCBI Taxonomy" id="1188261"/>
    <lineage>
        <taxon>Bacteria</taxon>
        <taxon>Bacillati</taxon>
        <taxon>Bacillota</taxon>
        <taxon>Bacilli</taxon>
        <taxon>Bacillales</taxon>
        <taxon>Bacillaceae</taxon>
        <taxon>Alkalihalophilus</taxon>
    </lineage>
</organism>
<sequence length="66" mass="7762">MKTKLTIFLSILVIYNGIRYLVYIMDGSTHTYDYVMFSINVLALVLVIYSILKDRSLNNRKKRKNS</sequence>
<evidence type="ECO:0000313" key="3">
    <source>
        <dbReference type="Proteomes" id="UP000017170"/>
    </source>
</evidence>